<organism evidence="5 6">
    <name type="scientific">Amedibacillus dolichus</name>
    <dbReference type="NCBI Taxonomy" id="31971"/>
    <lineage>
        <taxon>Bacteria</taxon>
        <taxon>Bacillati</taxon>
        <taxon>Bacillota</taxon>
        <taxon>Erysipelotrichia</taxon>
        <taxon>Erysipelotrichales</taxon>
        <taxon>Erysipelotrichaceae</taxon>
        <taxon>Amedibacillus</taxon>
    </lineage>
</organism>
<evidence type="ECO:0000256" key="4">
    <source>
        <dbReference type="SAM" id="MobiDB-lite"/>
    </source>
</evidence>
<dbReference type="RefSeq" id="WP_289608495.1">
    <property type="nucleotide sequence ID" value="NZ_JAUDCG010000068.1"/>
</dbReference>
<comment type="subcellular location">
    <subcellularLocation>
        <location evidence="2">Cytoplasm</location>
        <location evidence="2">Nucleoid</location>
    </subcellularLocation>
</comment>
<gene>
    <name evidence="5" type="ORF">QUV96_10560</name>
</gene>
<comment type="function">
    <text evidence="2">Binds to DNA and alters its conformation. May be involved in regulation of gene expression, nucleoid organization and DNA protection.</text>
</comment>
<dbReference type="PANTHER" id="PTHR33449">
    <property type="entry name" value="NUCLEOID-ASSOCIATED PROTEIN YBAB"/>
    <property type="match status" value="1"/>
</dbReference>
<proteinExistence type="inferred from homology"/>
<dbReference type="SUPFAM" id="SSF82607">
    <property type="entry name" value="YbaB-like"/>
    <property type="match status" value="1"/>
</dbReference>
<keyword evidence="1 2" id="KW-0238">DNA-binding</keyword>
<dbReference type="InterPro" id="IPR036894">
    <property type="entry name" value="YbaB-like_sf"/>
</dbReference>
<dbReference type="InterPro" id="IPR004401">
    <property type="entry name" value="YbaB/EbfC"/>
</dbReference>
<dbReference type="HAMAP" id="MF_00274">
    <property type="entry name" value="DNA_YbaB_EbfC"/>
    <property type="match status" value="1"/>
</dbReference>
<protein>
    <recommendedName>
        <fullName evidence="2">Nucleoid-associated protein QUV96_10560</fullName>
    </recommendedName>
</protein>
<comment type="subunit">
    <text evidence="2">Homodimer.</text>
</comment>
<feature type="coiled-coil region" evidence="3">
    <location>
        <begin position="3"/>
        <end position="30"/>
    </location>
</feature>
<feature type="region of interest" description="Disordered" evidence="4">
    <location>
        <begin position="83"/>
        <end position="102"/>
    </location>
</feature>
<keyword evidence="2" id="KW-0963">Cytoplasm</keyword>
<reference evidence="5 6" key="3">
    <citation type="submission" date="2023-06" db="EMBL/GenBank/DDBJ databases">
        <authorList>
            <person name="Zeman M."/>
            <person name="Kubasova T."/>
            <person name="Jahodarova E."/>
            <person name="Nykrynova M."/>
            <person name="Rychlik I."/>
        </authorList>
    </citation>
    <scope>NUCLEOTIDE SEQUENCE [LARGE SCALE GENOMIC DNA]</scope>
    <source>
        <strain evidence="5 6">ET39</strain>
    </source>
</reference>
<reference evidence="5 6" key="2">
    <citation type="submission" date="2023-06" db="EMBL/GenBank/DDBJ databases">
        <title>Identification and characterization of horizontal gene transfer across gut microbiota members of farm animals based on homology search.</title>
        <authorList>
            <person name="Schwarzerova J."/>
            <person name="Nykrynova M."/>
            <person name="Jureckova K."/>
            <person name="Cejkova D."/>
            <person name="Rychlik I."/>
        </authorList>
    </citation>
    <scope>NUCLEOTIDE SEQUENCE [LARGE SCALE GENOMIC DNA]</scope>
    <source>
        <strain evidence="5 6">ET39</strain>
    </source>
</reference>
<dbReference type="NCBIfam" id="TIGR00103">
    <property type="entry name" value="DNA_YbaB_EbfC"/>
    <property type="match status" value="1"/>
</dbReference>
<accession>A0ABT7UEL4</accession>
<dbReference type="Gene3D" id="3.30.1310.10">
    <property type="entry name" value="Nucleoid-associated protein YbaB-like domain"/>
    <property type="match status" value="1"/>
</dbReference>
<dbReference type="Proteomes" id="UP001529340">
    <property type="component" value="Unassembled WGS sequence"/>
</dbReference>
<keyword evidence="6" id="KW-1185">Reference proteome</keyword>
<name>A0ABT7UEL4_9FIRM</name>
<dbReference type="PANTHER" id="PTHR33449:SF1">
    <property type="entry name" value="NUCLEOID-ASSOCIATED PROTEIN YBAB"/>
    <property type="match status" value="1"/>
</dbReference>
<comment type="similarity">
    <text evidence="2">Belongs to the YbaB/EbfC family.</text>
</comment>
<dbReference type="EMBL" id="JAUDCG010000068">
    <property type="protein sequence ID" value="MDM8158069.1"/>
    <property type="molecule type" value="Genomic_DNA"/>
</dbReference>
<evidence type="ECO:0000313" key="5">
    <source>
        <dbReference type="EMBL" id="MDM8158069.1"/>
    </source>
</evidence>
<keyword evidence="3" id="KW-0175">Coiled coil</keyword>
<evidence type="ECO:0000256" key="3">
    <source>
        <dbReference type="SAM" id="Coils"/>
    </source>
</evidence>
<evidence type="ECO:0000256" key="1">
    <source>
        <dbReference type="ARBA" id="ARBA00023125"/>
    </source>
</evidence>
<sequence>MDMEKLLQEAMKLQQDLSVAQETIDRKEYEASMGGGALHVCVKGNMEVSRIEISDELMDTENKEDLQDMLIVCLNQALQQAKDEKDRKMQSMTSGISIPGVF</sequence>
<evidence type="ECO:0000256" key="2">
    <source>
        <dbReference type="HAMAP-Rule" id="MF_00274"/>
    </source>
</evidence>
<reference evidence="6" key="1">
    <citation type="submission" date="2023-06" db="EMBL/GenBank/DDBJ databases">
        <title>Identification and characterization of horizontal gene transfer across gut microbiota members of farm animals based on homology search.</title>
        <authorList>
            <person name="Zeman M."/>
            <person name="Kubasova T."/>
            <person name="Jahodarova E."/>
            <person name="Nykrynova M."/>
            <person name="Rychlik I."/>
        </authorList>
    </citation>
    <scope>NUCLEOTIDE SEQUENCE [LARGE SCALE GENOMIC DNA]</scope>
    <source>
        <strain evidence="6">ET39</strain>
    </source>
</reference>
<comment type="caution">
    <text evidence="5">The sequence shown here is derived from an EMBL/GenBank/DDBJ whole genome shotgun (WGS) entry which is preliminary data.</text>
</comment>
<dbReference type="PIRSF" id="PIRSF004555">
    <property type="entry name" value="UCP004555"/>
    <property type="match status" value="1"/>
</dbReference>
<evidence type="ECO:0000313" key="6">
    <source>
        <dbReference type="Proteomes" id="UP001529340"/>
    </source>
</evidence>
<dbReference type="Pfam" id="PF02575">
    <property type="entry name" value="YbaB_DNA_bd"/>
    <property type="match status" value="1"/>
</dbReference>